<sequence length="153" mass="16990">MLSSHLFASEEGRPGVPDVPDDLAAVRREISTICETTHLLEDLRAARSGILVQADSDERDEYFLLCLSREIQFFDVVGFPEFQAANDEYQRLEKEALRIEDGNDVVIAEPEFDNVVLVKAESADSIKSSYLNYSLGVDGFISRVEQASGLSLS</sequence>
<dbReference type="EMBL" id="ACYT02000012">
    <property type="protein sequence ID" value="EFF80625.1"/>
    <property type="molecule type" value="Genomic_DNA"/>
</dbReference>
<gene>
    <name evidence="2" type="ORF">HMPREF0970_00260</name>
</gene>
<dbReference type="AlphaFoldDB" id="D4TWF1"/>
<organism evidence="2 3">
    <name type="scientific">Schaalia odontolytica F0309</name>
    <dbReference type="NCBI Taxonomy" id="649742"/>
    <lineage>
        <taxon>Bacteria</taxon>
        <taxon>Bacillati</taxon>
        <taxon>Actinomycetota</taxon>
        <taxon>Actinomycetes</taxon>
        <taxon>Actinomycetales</taxon>
        <taxon>Actinomycetaceae</taxon>
        <taxon>Schaalia</taxon>
    </lineage>
</organism>
<feature type="region of interest" description="Disordered" evidence="1">
    <location>
        <begin position="1"/>
        <end position="20"/>
    </location>
</feature>
<accession>D4TWF1</accession>
<evidence type="ECO:0000313" key="3">
    <source>
        <dbReference type="Proteomes" id="UP000003150"/>
    </source>
</evidence>
<protein>
    <submittedName>
        <fullName evidence="2">Uncharacterized protein</fullName>
    </submittedName>
</protein>
<dbReference type="Proteomes" id="UP000003150">
    <property type="component" value="Unassembled WGS sequence"/>
</dbReference>
<name>D4TWF1_9ACTO</name>
<comment type="caution">
    <text evidence="2">The sequence shown here is derived from an EMBL/GenBank/DDBJ whole genome shotgun (WGS) entry which is preliminary data.</text>
</comment>
<evidence type="ECO:0000313" key="2">
    <source>
        <dbReference type="EMBL" id="EFF80625.1"/>
    </source>
</evidence>
<reference evidence="2 3" key="1">
    <citation type="submission" date="2009-10" db="EMBL/GenBank/DDBJ databases">
        <authorList>
            <person name="Weinstock G."/>
            <person name="Sodergren E."/>
            <person name="Clifton S."/>
            <person name="Fulton L."/>
            <person name="Fulton B."/>
            <person name="Courtney L."/>
            <person name="Fronick C."/>
            <person name="Harrison M."/>
            <person name="Strong C."/>
            <person name="Farmer C."/>
            <person name="Delahaunty K."/>
            <person name="Markovic C."/>
            <person name="Hall O."/>
            <person name="Minx P."/>
            <person name="Tomlinson C."/>
            <person name="Mitreva M."/>
            <person name="Nelson J."/>
            <person name="Hou S."/>
            <person name="Wollam A."/>
            <person name="Pepin K.H."/>
            <person name="Johnson M."/>
            <person name="Bhonagiri V."/>
            <person name="Nash W.E."/>
            <person name="Warren W."/>
            <person name="Chinwalla A."/>
            <person name="Mardis E.R."/>
            <person name="Wilson R.K."/>
        </authorList>
    </citation>
    <scope>NUCLEOTIDE SEQUENCE [LARGE SCALE GENOMIC DNA]</scope>
    <source>
        <strain evidence="2 3">F0309</strain>
    </source>
</reference>
<dbReference type="HOGENOM" id="CLU_1709363_0_0_11"/>
<proteinExistence type="predicted"/>
<evidence type="ECO:0000256" key="1">
    <source>
        <dbReference type="SAM" id="MobiDB-lite"/>
    </source>
</evidence>